<accession>S4PY55</accession>
<protein>
    <submittedName>
        <fullName evidence="2">Uncharacterized protein</fullName>
    </submittedName>
</protein>
<dbReference type="AlphaFoldDB" id="S4PY55"/>
<keyword evidence="1" id="KW-0812">Transmembrane</keyword>
<keyword evidence="1" id="KW-1133">Transmembrane helix</keyword>
<reference evidence="2" key="2">
    <citation type="submission" date="2013-05" db="EMBL/GenBank/DDBJ databases">
        <authorList>
            <person name="Carter J.-M."/>
            <person name="Baker S.C."/>
            <person name="Pink R."/>
            <person name="Carter D.R.F."/>
            <person name="Collins A."/>
            <person name="Tomlin J."/>
            <person name="Gibbs M."/>
            <person name="Breuker C.J."/>
        </authorList>
    </citation>
    <scope>NUCLEOTIDE SEQUENCE</scope>
    <source>
        <tissue evidence="2">Ovary</tissue>
    </source>
</reference>
<reference evidence="2" key="1">
    <citation type="journal article" date="2013" name="BMC Genomics">
        <title>Unscrambling butterfly oogenesis.</title>
        <authorList>
            <person name="Carter J.M."/>
            <person name="Baker S.C."/>
            <person name="Pink R."/>
            <person name="Carter D.R."/>
            <person name="Collins A."/>
            <person name="Tomlin J."/>
            <person name="Gibbs M."/>
            <person name="Breuker C.J."/>
        </authorList>
    </citation>
    <scope>NUCLEOTIDE SEQUENCE</scope>
    <source>
        <tissue evidence="2">Ovary</tissue>
    </source>
</reference>
<dbReference type="EMBL" id="GAIX01003878">
    <property type="protein sequence ID" value="JAA88682.1"/>
    <property type="molecule type" value="Transcribed_RNA"/>
</dbReference>
<feature type="transmembrane region" description="Helical" evidence="1">
    <location>
        <begin position="27"/>
        <end position="45"/>
    </location>
</feature>
<proteinExistence type="predicted"/>
<organism evidence="2">
    <name type="scientific">Pararge aegeria</name>
    <name type="common">speckled wood butterfly</name>
    <dbReference type="NCBI Taxonomy" id="116150"/>
    <lineage>
        <taxon>Eukaryota</taxon>
        <taxon>Metazoa</taxon>
        <taxon>Ecdysozoa</taxon>
        <taxon>Arthropoda</taxon>
        <taxon>Hexapoda</taxon>
        <taxon>Insecta</taxon>
        <taxon>Pterygota</taxon>
        <taxon>Neoptera</taxon>
        <taxon>Endopterygota</taxon>
        <taxon>Lepidoptera</taxon>
        <taxon>Glossata</taxon>
        <taxon>Ditrysia</taxon>
        <taxon>Papilionoidea</taxon>
        <taxon>Nymphalidae</taxon>
        <taxon>Satyrinae</taxon>
        <taxon>Satyrini</taxon>
        <taxon>Parargina</taxon>
        <taxon>Pararge</taxon>
    </lineage>
</organism>
<name>S4PY55_9NEOP</name>
<evidence type="ECO:0000256" key="1">
    <source>
        <dbReference type="SAM" id="Phobius"/>
    </source>
</evidence>
<sequence length="75" mass="8461">MSCHTKQSCWQAITLVKMTCGPGIEPITHIFLVGFIQVMSAGIYIPSVTKNFKTSNLNFVYFDVTENRKSNPNFD</sequence>
<keyword evidence="1" id="KW-0472">Membrane</keyword>
<evidence type="ECO:0000313" key="2">
    <source>
        <dbReference type="EMBL" id="JAA88682.1"/>
    </source>
</evidence>